<dbReference type="InterPro" id="IPR001296">
    <property type="entry name" value="Glyco_trans_1"/>
</dbReference>
<protein>
    <submittedName>
        <fullName evidence="2">Glycosyltransferase</fullName>
    </submittedName>
</protein>
<evidence type="ECO:0000313" key="2">
    <source>
        <dbReference type="EMBL" id="UOR13785.1"/>
    </source>
</evidence>
<dbReference type="Pfam" id="PF00534">
    <property type="entry name" value="Glycos_transf_1"/>
    <property type="match status" value="1"/>
</dbReference>
<dbReference type="PANTHER" id="PTHR12526:SF630">
    <property type="entry name" value="GLYCOSYLTRANSFERASE"/>
    <property type="match status" value="1"/>
</dbReference>
<dbReference type="Proteomes" id="UP000830326">
    <property type="component" value="Chromosome"/>
</dbReference>
<evidence type="ECO:0000313" key="3">
    <source>
        <dbReference type="Proteomes" id="UP000830326"/>
    </source>
</evidence>
<feature type="domain" description="Glycosyl transferase family 1" evidence="1">
    <location>
        <begin position="229"/>
        <end position="376"/>
    </location>
</feature>
<gene>
    <name evidence="2" type="ORF">MUO15_10260</name>
</gene>
<dbReference type="RefSeq" id="WP_245035626.1">
    <property type="nucleotide sequence ID" value="NZ_CP095075.1"/>
</dbReference>
<dbReference type="PANTHER" id="PTHR12526">
    <property type="entry name" value="GLYCOSYLTRANSFERASE"/>
    <property type="match status" value="1"/>
</dbReference>
<dbReference type="SUPFAM" id="SSF53756">
    <property type="entry name" value="UDP-Glycosyltransferase/glycogen phosphorylase"/>
    <property type="match status" value="1"/>
</dbReference>
<name>A0ABY4HIP7_9BACI</name>
<dbReference type="Gene3D" id="3.40.50.2000">
    <property type="entry name" value="Glycogen Phosphorylase B"/>
    <property type="match status" value="2"/>
</dbReference>
<reference evidence="2" key="1">
    <citation type="submission" date="2022-04" db="EMBL/GenBank/DDBJ databases">
        <title>Halobacillus sp. isolated from saltern.</title>
        <authorList>
            <person name="Won M."/>
            <person name="Lee C.-M."/>
            <person name="Woen H.-Y."/>
            <person name="Kwon S.-W."/>
        </authorList>
    </citation>
    <scope>NUCLEOTIDE SEQUENCE</scope>
    <source>
        <strain evidence="2">SSHM10-5</strain>
    </source>
</reference>
<dbReference type="CDD" id="cd03811">
    <property type="entry name" value="GT4_GT28_WabH-like"/>
    <property type="match status" value="1"/>
</dbReference>
<organism evidence="2 3">
    <name type="scientific">Halobacillus amylolyticus</name>
    <dbReference type="NCBI Taxonomy" id="2932259"/>
    <lineage>
        <taxon>Bacteria</taxon>
        <taxon>Bacillati</taxon>
        <taxon>Bacillota</taxon>
        <taxon>Bacilli</taxon>
        <taxon>Bacillales</taxon>
        <taxon>Bacillaceae</taxon>
        <taxon>Halobacillus</taxon>
    </lineage>
</organism>
<accession>A0ABY4HIP7</accession>
<dbReference type="EMBL" id="CP095075">
    <property type="protein sequence ID" value="UOR13785.1"/>
    <property type="molecule type" value="Genomic_DNA"/>
</dbReference>
<keyword evidence="3" id="KW-1185">Reference proteome</keyword>
<sequence length="385" mass="43940">MKKKVVFMIINMNIGGTEKALLNMIAEMPRDHYDISILMLEETGGFLDYIPSHVHVQYLEGYSSIKPLLNQPPIHSSIALLKNGKTLRALKLLARYLFSKLLRNKSILFKYLLKNFPKLNKKYDIAIAYAGPMDFISYFVLNKITATKKVQWIHFDVTRIGFDPSYAKKLYSKFHKIFVASQEGKEKLVERVPGIANKVEAFPNLLSEKVILKMAEEGSGFQDDYEGVRILTVGRLSYEKGQDLIIKVLAKMKEQGIKVRWYCIGEGNERKNYEELIKRYGLKEDFILLGAVANPYPFMKQCDLYVQPSRHEGYCITLAEAKFFGKPIVSTNFTGAKEQILNNNTGIIVDFNELQLYSALEGILSDKTLSSSFVNNLIIENTKTL</sequence>
<proteinExistence type="predicted"/>
<evidence type="ECO:0000259" key="1">
    <source>
        <dbReference type="Pfam" id="PF00534"/>
    </source>
</evidence>